<dbReference type="EMBL" id="LXQA010392799">
    <property type="protein sequence ID" value="MCI48879.1"/>
    <property type="molecule type" value="Genomic_DNA"/>
</dbReference>
<dbReference type="AlphaFoldDB" id="A0A392SJQ2"/>
<organism evidence="2 3">
    <name type="scientific">Trifolium medium</name>
    <dbReference type="NCBI Taxonomy" id="97028"/>
    <lineage>
        <taxon>Eukaryota</taxon>
        <taxon>Viridiplantae</taxon>
        <taxon>Streptophyta</taxon>
        <taxon>Embryophyta</taxon>
        <taxon>Tracheophyta</taxon>
        <taxon>Spermatophyta</taxon>
        <taxon>Magnoliopsida</taxon>
        <taxon>eudicotyledons</taxon>
        <taxon>Gunneridae</taxon>
        <taxon>Pentapetalae</taxon>
        <taxon>rosids</taxon>
        <taxon>fabids</taxon>
        <taxon>Fabales</taxon>
        <taxon>Fabaceae</taxon>
        <taxon>Papilionoideae</taxon>
        <taxon>50 kb inversion clade</taxon>
        <taxon>NPAAA clade</taxon>
        <taxon>Hologalegina</taxon>
        <taxon>IRL clade</taxon>
        <taxon>Trifolieae</taxon>
        <taxon>Trifolium</taxon>
    </lineage>
</organism>
<protein>
    <submittedName>
        <fullName evidence="2">Uncharacterized protein</fullName>
    </submittedName>
</protein>
<sequence length="73" mass="7682">GQRRHPAESLPHQAAPRHPPQSQPQAQGQGVARPHVQAQRPQAHGHLVAQVVAVSEAHADVSGDPPPLPLLAL</sequence>
<reference evidence="2 3" key="1">
    <citation type="journal article" date="2018" name="Front. Plant Sci.">
        <title>Red Clover (Trifolium pratense) and Zigzag Clover (T. medium) - A Picture of Genomic Similarities and Differences.</title>
        <authorList>
            <person name="Dluhosova J."/>
            <person name="Istvanek J."/>
            <person name="Nedelnik J."/>
            <person name="Repkova J."/>
        </authorList>
    </citation>
    <scope>NUCLEOTIDE SEQUENCE [LARGE SCALE GENOMIC DNA]</scope>
    <source>
        <strain evidence="3">cv. 10/8</strain>
        <tissue evidence="2">Leaf</tissue>
    </source>
</reference>
<feature type="non-terminal residue" evidence="2">
    <location>
        <position position="1"/>
    </location>
</feature>
<feature type="region of interest" description="Disordered" evidence="1">
    <location>
        <begin position="1"/>
        <end position="47"/>
    </location>
</feature>
<evidence type="ECO:0000256" key="1">
    <source>
        <dbReference type="SAM" id="MobiDB-lite"/>
    </source>
</evidence>
<evidence type="ECO:0000313" key="2">
    <source>
        <dbReference type="EMBL" id="MCI48879.1"/>
    </source>
</evidence>
<keyword evidence="3" id="KW-1185">Reference proteome</keyword>
<dbReference type="Proteomes" id="UP000265520">
    <property type="component" value="Unassembled WGS sequence"/>
</dbReference>
<evidence type="ECO:0000313" key="3">
    <source>
        <dbReference type="Proteomes" id="UP000265520"/>
    </source>
</evidence>
<accession>A0A392SJQ2</accession>
<comment type="caution">
    <text evidence="2">The sequence shown here is derived from an EMBL/GenBank/DDBJ whole genome shotgun (WGS) entry which is preliminary data.</text>
</comment>
<name>A0A392SJQ2_9FABA</name>
<proteinExistence type="predicted"/>